<dbReference type="PANTHER" id="PTHR31013">
    <property type="entry name" value="THAUMATIN FAMILY PROTEIN-RELATED"/>
    <property type="match status" value="1"/>
</dbReference>
<feature type="chain" id="PRO_5013165861" evidence="2">
    <location>
        <begin position="18"/>
        <end position="241"/>
    </location>
</feature>
<dbReference type="FunFam" id="2.60.110.10:FF:000004">
    <property type="entry name" value="THAUMATIN-LIKE PROTEIN 1"/>
    <property type="match status" value="1"/>
</dbReference>
<evidence type="ECO:0000256" key="2">
    <source>
        <dbReference type="SAM" id="SignalP"/>
    </source>
</evidence>
<dbReference type="EMBL" id="NEDP02076744">
    <property type="protein sequence ID" value="OWF35002.1"/>
    <property type="molecule type" value="Genomic_DNA"/>
</dbReference>
<keyword evidence="4" id="KW-1185">Reference proteome</keyword>
<dbReference type="SMART" id="SM00205">
    <property type="entry name" value="THN"/>
    <property type="match status" value="1"/>
</dbReference>
<keyword evidence="2" id="KW-0732">Signal</keyword>
<gene>
    <name evidence="3" type="ORF">KP79_PYT22198</name>
</gene>
<feature type="disulfide bond" evidence="1">
    <location>
        <begin position="151"/>
        <end position="211"/>
    </location>
</feature>
<feature type="disulfide bond" evidence="1">
    <location>
        <begin position="27"/>
        <end position="241"/>
    </location>
</feature>
<protein>
    <submittedName>
        <fullName evidence="3">Pathogenesis-related protein 5</fullName>
    </submittedName>
</protein>
<feature type="disulfide bond" evidence="1">
    <location>
        <begin position="85"/>
        <end position="90"/>
    </location>
</feature>
<dbReference type="PROSITE" id="PS51367">
    <property type="entry name" value="THAUMATIN_2"/>
    <property type="match status" value="1"/>
</dbReference>
<feature type="disulfide bond" evidence="1">
    <location>
        <begin position="188"/>
        <end position="198"/>
    </location>
</feature>
<dbReference type="PRINTS" id="PR00347">
    <property type="entry name" value="THAUMATIN"/>
</dbReference>
<keyword evidence="1" id="KW-1015">Disulfide bond</keyword>
<evidence type="ECO:0000256" key="1">
    <source>
        <dbReference type="PIRSR" id="PIRSR002703-1"/>
    </source>
</evidence>
<dbReference type="PANTHER" id="PTHR31013:SF2">
    <property type="entry name" value="THAUMATIN-LIKE PROTEIN"/>
    <property type="match status" value="1"/>
</dbReference>
<feature type="disulfide bond" evidence="1">
    <location>
        <begin position="178"/>
        <end position="187"/>
    </location>
</feature>
<dbReference type="Pfam" id="PF00314">
    <property type="entry name" value="Thaumatin"/>
    <property type="match status" value="1"/>
</dbReference>
<dbReference type="Gene3D" id="2.60.110.10">
    <property type="entry name" value="Thaumatin"/>
    <property type="match status" value="1"/>
</dbReference>
<dbReference type="InterPro" id="IPR017949">
    <property type="entry name" value="Thaumatin_CS"/>
</dbReference>
<organism evidence="3 4">
    <name type="scientific">Mizuhopecten yessoensis</name>
    <name type="common">Japanese scallop</name>
    <name type="synonym">Patinopecten yessoensis</name>
    <dbReference type="NCBI Taxonomy" id="6573"/>
    <lineage>
        <taxon>Eukaryota</taxon>
        <taxon>Metazoa</taxon>
        <taxon>Spiralia</taxon>
        <taxon>Lophotrochozoa</taxon>
        <taxon>Mollusca</taxon>
        <taxon>Bivalvia</taxon>
        <taxon>Autobranchia</taxon>
        <taxon>Pteriomorphia</taxon>
        <taxon>Pectinida</taxon>
        <taxon>Pectinoidea</taxon>
        <taxon>Pectinidae</taxon>
        <taxon>Mizuhopecten</taxon>
    </lineage>
</organism>
<feature type="signal peptide" evidence="2">
    <location>
        <begin position="1"/>
        <end position="17"/>
    </location>
</feature>
<dbReference type="AlphaFoldDB" id="A0A210PET9"/>
<reference evidence="3 4" key="1">
    <citation type="journal article" date="2017" name="Nat. Ecol. Evol.">
        <title>Scallop genome provides insights into evolution of bilaterian karyotype and development.</title>
        <authorList>
            <person name="Wang S."/>
            <person name="Zhang J."/>
            <person name="Jiao W."/>
            <person name="Li J."/>
            <person name="Xun X."/>
            <person name="Sun Y."/>
            <person name="Guo X."/>
            <person name="Huan P."/>
            <person name="Dong B."/>
            <person name="Zhang L."/>
            <person name="Hu X."/>
            <person name="Sun X."/>
            <person name="Wang J."/>
            <person name="Zhao C."/>
            <person name="Wang Y."/>
            <person name="Wang D."/>
            <person name="Huang X."/>
            <person name="Wang R."/>
            <person name="Lv J."/>
            <person name="Li Y."/>
            <person name="Zhang Z."/>
            <person name="Liu B."/>
            <person name="Lu W."/>
            <person name="Hui Y."/>
            <person name="Liang J."/>
            <person name="Zhou Z."/>
            <person name="Hou R."/>
            <person name="Li X."/>
            <person name="Liu Y."/>
            <person name="Li H."/>
            <person name="Ning X."/>
            <person name="Lin Y."/>
            <person name="Zhao L."/>
            <person name="Xing Q."/>
            <person name="Dou J."/>
            <person name="Li Y."/>
            <person name="Mao J."/>
            <person name="Guo H."/>
            <person name="Dou H."/>
            <person name="Li T."/>
            <person name="Mu C."/>
            <person name="Jiang W."/>
            <person name="Fu Q."/>
            <person name="Fu X."/>
            <person name="Miao Y."/>
            <person name="Liu J."/>
            <person name="Yu Q."/>
            <person name="Li R."/>
            <person name="Liao H."/>
            <person name="Li X."/>
            <person name="Kong Y."/>
            <person name="Jiang Z."/>
            <person name="Chourrout D."/>
            <person name="Li R."/>
            <person name="Bao Z."/>
        </authorList>
    </citation>
    <scope>NUCLEOTIDE SEQUENCE [LARGE SCALE GENOMIC DNA]</scope>
    <source>
        <strain evidence="3 4">PY_sf001</strain>
    </source>
</reference>
<dbReference type="CDD" id="cd09218">
    <property type="entry name" value="TLP-PA"/>
    <property type="match status" value="1"/>
</dbReference>
<evidence type="ECO:0000313" key="3">
    <source>
        <dbReference type="EMBL" id="OWF35002.1"/>
    </source>
</evidence>
<sequence>MLASLTLLVSAATVCLADHTFHVENHCSYTVWAAAYGNNGQTPLGGGWEMRAGARRSFTVVDHWNGRIWGRTHCTGSGQCQTGDCGGIQCNGRTGRPPATLAEFTLDGWGGEDFYDLSLVDGFNIMMTIQPVAGSYDTNHHGQYYCARAGCYTDLNQQCPGEQRQIYGGQVIACKSACEATGRDDYCCRNAHNTPQTCPSFPGADFFKSRCPEAYSYAYDDHKSTFTCRGNPKTAYTVRFC</sequence>
<feature type="disulfide bond" evidence="1">
    <location>
        <begin position="159"/>
        <end position="174"/>
    </location>
</feature>
<comment type="caution">
    <text evidence="3">The sequence shown here is derived from an EMBL/GenBank/DDBJ whole genome shotgun (WGS) entry which is preliminary data.</text>
</comment>
<evidence type="ECO:0000313" key="4">
    <source>
        <dbReference type="Proteomes" id="UP000242188"/>
    </source>
</evidence>
<dbReference type="InterPro" id="IPR037176">
    <property type="entry name" value="Osmotin/thaumatin-like_sf"/>
</dbReference>
<accession>A0A210PET9</accession>
<feature type="disulfide bond" evidence="1">
    <location>
        <begin position="74"/>
        <end position="80"/>
    </location>
</feature>
<name>A0A210PET9_MIZYE</name>
<dbReference type="OrthoDB" id="430315at2759"/>
<dbReference type="STRING" id="6573.A0A210PET9"/>
<dbReference type="PIRSF" id="PIRSF002703">
    <property type="entry name" value="Thaumatin"/>
    <property type="match status" value="1"/>
</dbReference>
<dbReference type="Proteomes" id="UP000242188">
    <property type="component" value="Unassembled WGS sequence"/>
</dbReference>
<proteinExistence type="predicted"/>
<dbReference type="PROSITE" id="PS00316">
    <property type="entry name" value="THAUMATIN_1"/>
    <property type="match status" value="1"/>
</dbReference>
<feature type="disulfide bond" evidence="1">
    <location>
        <begin position="146"/>
        <end position="228"/>
    </location>
</feature>
<dbReference type="SUPFAM" id="SSF49870">
    <property type="entry name" value="Osmotin, thaumatin-like protein"/>
    <property type="match status" value="1"/>
</dbReference>
<dbReference type="InterPro" id="IPR001938">
    <property type="entry name" value="Thaumatin"/>
</dbReference>